<reference evidence="2 3" key="1">
    <citation type="submission" date="2024-02" db="EMBL/GenBank/DDBJ databases">
        <title>FIRST GENOME SEQUENCES OF Leishmania (Viannia) shawi, Leishmania (Viannia) lindenbergi AND Leishmania (Viannia) utingensis.</title>
        <authorList>
            <person name="Resadore F."/>
            <person name="Custodio M.G.F."/>
            <person name="Boite M.C."/>
            <person name="Cupolillo E."/>
            <person name="Ferreira G.E.M."/>
        </authorList>
    </citation>
    <scope>NUCLEOTIDE SEQUENCE [LARGE SCALE GENOMIC DNA]</scope>
    <source>
        <strain evidence="2 3">ITUB/BR/1977/M4964</strain>
    </source>
</reference>
<evidence type="ECO:0000256" key="1">
    <source>
        <dbReference type="SAM" id="MobiDB-lite"/>
    </source>
</evidence>
<feature type="region of interest" description="Disordered" evidence="1">
    <location>
        <begin position="142"/>
        <end position="163"/>
    </location>
</feature>
<dbReference type="Proteomes" id="UP001482455">
    <property type="component" value="Unassembled WGS sequence"/>
</dbReference>
<feature type="region of interest" description="Disordered" evidence="1">
    <location>
        <begin position="53"/>
        <end position="81"/>
    </location>
</feature>
<evidence type="ECO:0008006" key="4">
    <source>
        <dbReference type="Google" id="ProtNLM"/>
    </source>
</evidence>
<gene>
    <name evidence="2" type="ORF">Q4I30_004231</name>
</gene>
<dbReference type="AlphaFoldDB" id="A0AAW3AHT3"/>
<keyword evidence="3" id="KW-1185">Reference proteome</keyword>
<dbReference type="EMBL" id="JBAMZL010000025">
    <property type="protein sequence ID" value="KAL0505665.1"/>
    <property type="molecule type" value="Genomic_DNA"/>
</dbReference>
<proteinExistence type="predicted"/>
<name>A0AAW3AHT3_9TRYP</name>
<sequence length="191" mass="20051">MLLSFPSSPLRILSYIGKGEASSTASIDTLTQSRSSSRLLAIFLPLLHQKGPSMDSSAGRDAGVGPSSSVAKVPGAGTSSSSAPTDPFIYLVQHIHQCVAISLLPADDKDDGAVVRGTLLSVDDLCNVMVQHWSSTDAMKLDCSAGNGRQPPQQQQPRKRARLDAVSGGDVEESVRLIRGAQIVSISLLPT</sequence>
<dbReference type="InterPro" id="IPR010920">
    <property type="entry name" value="LSM_dom_sf"/>
</dbReference>
<organism evidence="2 3">
    <name type="scientific">Leishmania utingensis</name>
    <dbReference type="NCBI Taxonomy" id="653362"/>
    <lineage>
        <taxon>Eukaryota</taxon>
        <taxon>Discoba</taxon>
        <taxon>Euglenozoa</taxon>
        <taxon>Kinetoplastea</taxon>
        <taxon>Metakinetoplastina</taxon>
        <taxon>Trypanosomatida</taxon>
        <taxon>Trypanosomatidae</taxon>
        <taxon>Leishmaniinae</taxon>
        <taxon>Leishmania</taxon>
    </lineage>
</organism>
<comment type="caution">
    <text evidence="2">The sequence shown here is derived from an EMBL/GenBank/DDBJ whole genome shotgun (WGS) entry which is preliminary data.</text>
</comment>
<dbReference type="SUPFAM" id="SSF50182">
    <property type="entry name" value="Sm-like ribonucleoproteins"/>
    <property type="match status" value="1"/>
</dbReference>
<accession>A0AAW3AHT3</accession>
<evidence type="ECO:0000313" key="2">
    <source>
        <dbReference type="EMBL" id="KAL0505665.1"/>
    </source>
</evidence>
<protein>
    <recommendedName>
        <fullName evidence="4">LSM domain-containing protein</fullName>
    </recommendedName>
</protein>
<evidence type="ECO:0000313" key="3">
    <source>
        <dbReference type="Proteomes" id="UP001482455"/>
    </source>
</evidence>